<comment type="similarity">
    <text evidence="2">Belongs to the DNA photolyase class-1 family.</text>
</comment>
<evidence type="ECO:0000256" key="2">
    <source>
        <dbReference type="ARBA" id="ARBA00005862"/>
    </source>
</evidence>
<dbReference type="Gene3D" id="1.25.40.80">
    <property type="match status" value="1"/>
</dbReference>
<evidence type="ECO:0000313" key="8">
    <source>
        <dbReference type="Proteomes" id="UP000824890"/>
    </source>
</evidence>
<dbReference type="Gene3D" id="1.10.579.10">
    <property type="entry name" value="DNA Cyclobutane Dipyrimidine Photolyase, subunit A, domain 3"/>
    <property type="match status" value="1"/>
</dbReference>
<sequence length="289" mass="33459">MTLDLLKVYKETRNGMLGPDYSTKFSPWLAFGCISPRFIYEEVKPFSNVTKHVAVFTYVVVEKCFQVQKYEKERVANNSTYWVLFELIWRDYFRFLSIKCGNSLFHLGGPRNVQGEWSQDKKLFEAWRDGKTGCKHEGVIYNRFHVKSRPAGTWGWTGGWVRNGLRHVYWTMIRVLTTETGPMEQTSFLLLEGVGNDPREDRYFSIPKQAQNYDPEGEYVAFWVQQLRRLPKEKRHWPGRLMYMDTVVPLKHGHHGGGGNAQTSRGSKSSGGGFRGNHSGRRSRHNGPP</sequence>
<keyword evidence="3" id="KW-0285">Flavoprotein</keyword>
<dbReference type="Proteomes" id="UP000824890">
    <property type="component" value="Unassembled WGS sequence"/>
</dbReference>
<name>A0ABQ8D204_BRANA</name>
<gene>
    <name evidence="7" type="ORF">HID58_023404</name>
</gene>
<dbReference type="InterPro" id="IPR005101">
    <property type="entry name" value="Cryptochr/Photolyase_FAD-bd"/>
</dbReference>
<feature type="compositionally biased region" description="Basic residues" evidence="5">
    <location>
        <begin position="278"/>
        <end position="289"/>
    </location>
</feature>
<evidence type="ECO:0000256" key="5">
    <source>
        <dbReference type="SAM" id="MobiDB-lite"/>
    </source>
</evidence>
<feature type="domain" description="Cryptochrome/DNA photolyase FAD-binding" evidence="6">
    <location>
        <begin position="192"/>
        <end position="239"/>
    </location>
</feature>
<dbReference type="PANTHER" id="PTHR11455">
    <property type="entry name" value="CRYPTOCHROME"/>
    <property type="match status" value="1"/>
</dbReference>
<dbReference type="SUPFAM" id="SSF48173">
    <property type="entry name" value="Cryptochrome/photolyase FAD-binding domain"/>
    <property type="match status" value="1"/>
</dbReference>
<proteinExistence type="inferred from homology"/>
<dbReference type="InterPro" id="IPR036134">
    <property type="entry name" value="Crypto/Photolyase_FAD-like_sf"/>
</dbReference>
<protein>
    <recommendedName>
        <fullName evidence="6">Cryptochrome/DNA photolyase FAD-binding domain-containing protein</fullName>
    </recommendedName>
</protein>
<keyword evidence="4" id="KW-0274">FAD</keyword>
<organism evidence="7 8">
    <name type="scientific">Brassica napus</name>
    <name type="common">Rape</name>
    <dbReference type="NCBI Taxonomy" id="3708"/>
    <lineage>
        <taxon>Eukaryota</taxon>
        <taxon>Viridiplantae</taxon>
        <taxon>Streptophyta</taxon>
        <taxon>Embryophyta</taxon>
        <taxon>Tracheophyta</taxon>
        <taxon>Spermatophyta</taxon>
        <taxon>Magnoliopsida</taxon>
        <taxon>eudicotyledons</taxon>
        <taxon>Gunneridae</taxon>
        <taxon>Pentapetalae</taxon>
        <taxon>rosids</taxon>
        <taxon>malvids</taxon>
        <taxon>Brassicales</taxon>
        <taxon>Brassicaceae</taxon>
        <taxon>Brassiceae</taxon>
        <taxon>Brassica</taxon>
    </lineage>
</organism>
<evidence type="ECO:0000256" key="4">
    <source>
        <dbReference type="ARBA" id="ARBA00022827"/>
    </source>
</evidence>
<dbReference type="PANTHER" id="PTHR11455:SF22">
    <property type="entry name" value="CRYPTOCHROME DASH"/>
    <property type="match status" value="1"/>
</dbReference>
<reference evidence="7 8" key="1">
    <citation type="submission" date="2021-05" db="EMBL/GenBank/DDBJ databases">
        <title>Genome Assembly of Synthetic Allotetraploid Brassica napus Reveals Homoeologous Exchanges between Subgenomes.</title>
        <authorList>
            <person name="Davis J.T."/>
        </authorList>
    </citation>
    <scope>NUCLEOTIDE SEQUENCE [LARGE SCALE GENOMIC DNA]</scope>
    <source>
        <strain evidence="8">cv. Da-Ae</strain>
        <tissue evidence="7">Seedling</tissue>
    </source>
</reference>
<dbReference type="InterPro" id="IPR002081">
    <property type="entry name" value="Cryptochrome/DNA_photolyase_1"/>
</dbReference>
<evidence type="ECO:0000259" key="6">
    <source>
        <dbReference type="Pfam" id="PF03441"/>
    </source>
</evidence>
<comment type="cofactor">
    <cofactor evidence="1">
        <name>FAD</name>
        <dbReference type="ChEBI" id="CHEBI:57692"/>
    </cofactor>
</comment>
<evidence type="ECO:0000256" key="1">
    <source>
        <dbReference type="ARBA" id="ARBA00001974"/>
    </source>
</evidence>
<keyword evidence="8" id="KW-1185">Reference proteome</keyword>
<evidence type="ECO:0000256" key="3">
    <source>
        <dbReference type="ARBA" id="ARBA00022630"/>
    </source>
</evidence>
<accession>A0ABQ8D204</accession>
<dbReference type="Pfam" id="PF03441">
    <property type="entry name" value="FAD_binding_7"/>
    <property type="match status" value="1"/>
</dbReference>
<comment type="caution">
    <text evidence="7">The sequence shown here is derived from an EMBL/GenBank/DDBJ whole genome shotgun (WGS) entry which is preliminary data.</text>
</comment>
<dbReference type="EMBL" id="JAGKQM010000006">
    <property type="protein sequence ID" value="KAH0923386.1"/>
    <property type="molecule type" value="Genomic_DNA"/>
</dbReference>
<feature type="region of interest" description="Disordered" evidence="5">
    <location>
        <begin position="252"/>
        <end position="289"/>
    </location>
</feature>
<evidence type="ECO:0000313" key="7">
    <source>
        <dbReference type="EMBL" id="KAH0923386.1"/>
    </source>
</evidence>